<name>A0A1U7YWC3_NELNU</name>
<feature type="region of interest" description="Disordered" evidence="5">
    <location>
        <begin position="841"/>
        <end position="867"/>
    </location>
</feature>
<feature type="region of interest" description="Disordered" evidence="5">
    <location>
        <begin position="691"/>
        <end position="741"/>
    </location>
</feature>
<keyword evidence="3" id="KW-0863">Zinc-finger</keyword>
<proteinExistence type="predicted"/>
<gene>
    <name evidence="7" type="primary">LOC104586647</name>
</gene>
<dbReference type="FunCoup" id="A0A1U7YWC3">
    <property type="interactions" value="883"/>
</dbReference>
<evidence type="ECO:0000256" key="3">
    <source>
        <dbReference type="ARBA" id="ARBA00022771"/>
    </source>
</evidence>
<protein>
    <submittedName>
        <fullName evidence="7">Uncharacterized protein LOC104586647</fullName>
    </submittedName>
</protein>
<dbReference type="InterPro" id="IPR036855">
    <property type="entry name" value="Znf_CCCH_sf"/>
</dbReference>
<evidence type="ECO:0000313" key="6">
    <source>
        <dbReference type="Proteomes" id="UP000189703"/>
    </source>
</evidence>
<dbReference type="PROSITE" id="PS50103">
    <property type="entry name" value="ZF_C3H1"/>
    <property type="match status" value="3"/>
</dbReference>
<dbReference type="eggNOG" id="KOG1040">
    <property type="taxonomic scope" value="Eukaryota"/>
</dbReference>
<dbReference type="KEGG" id="nnu:104586647"/>
<feature type="compositionally biased region" description="Polar residues" evidence="5">
    <location>
        <begin position="519"/>
        <end position="530"/>
    </location>
</feature>
<dbReference type="GO" id="GO:0008270">
    <property type="term" value="F:zinc ion binding"/>
    <property type="evidence" value="ECO:0007669"/>
    <property type="project" value="UniProtKB-KW"/>
</dbReference>
<dbReference type="AlphaFoldDB" id="A0A1U7YWC3"/>
<feature type="region of interest" description="Disordered" evidence="5">
    <location>
        <begin position="1"/>
        <end position="21"/>
    </location>
</feature>
<feature type="region of interest" description="Disordered" evidence="5">
    <location>
        <begin position="424"/>
        <end position="449"/>
    </location>
</feature>
<dbReference type="Proteomes" id="UP000189703">
    <property type="component" value="Unplaced"/>
</dbReference>
<dbReference type="Gene3D" id="4.10.1000.10">
    <property type="entry name" value="Zinc finger, CCCH-type"/>
    <property type="match status" value="1"/>
</dbReference>
<feature type="compositionally biased region" description="Basic and acidic residues" evidence="5">
    <location>
        <begin position="1"/>
        <end position="12"/>
    </location>
</feature>
<evidence type="ECO:0000256" key="2">
    <source>
        <dbReference type="ARBA" id="ARBA00022737"/>
    </source>
</evidence>
<sequence length="957" mass="106636">MENRLEKTKLETLKPPMHEGTPFVFPRHRRPLKSETFRTLVRILSHCLDECESSPKLQIVSPGSQAIELGQETQEVLHELVDPDRREPENLLIENTEIIDTNDETFSTVVKDGVGRRMVVEGNEDFVCDNVLKPTNVSTEKDLMVDDIPLVNDQSDPVVSEKIDIEKLGIIENDRHLNFEVLGATNLSMENSPTTEKSVSVNSAQNKISSLENSVVDDIPFVSDQSDRVVSEEIVIDKLGLIENDMHLNFEVLGASDLSVENNLTTEKSVSIHSTQNKTSLEKCVVDDIPLVTDQSDPVVSEEIAIEKLGLIENDRHLNFEVLGATNLSVENSPTTEKSVSINSTQNKTSSLEKNMMEELQHEIQRKEPNLKTLVPSIAAVDTIDGFVADREIEEGEISDDPEIPDQLIDSVAEDAVFEMQGKEEHVSADASEKEDFSNNSEKHARADGIDMPLTSYLENTVDSMGNYNEENFKEQKKLGKEDSPNMMVNNRNGMVEQAYKDGSVLGGGTNKMKGDVTNGDSNYSVSNPDNFGLPEKIHEKNITGNPGTSTEKDVKTDKKRKRSPLTQEKKAKKKLRSRKKRAEKNKLLGIKRLKIQPISKPKTVKYCNHYLKGRCQKGDLCRFSHDIIPLTKSQPCSYFARNSCLKGDECPFDHELSKYPCNNYVSKGSCIRGDKCMFSHKVPPKEVLSLSKVDKTQSEPTHLPPDTNSKKQLNIKSTSHHSLKDMDGKTNLGLPSSKRTLLQRNTQQNIVERNPKPLALAPEGIHFLSVGKTPSDGSSRNQEGDPPSKRIGDAKIWNWENQVAPEKHQSLNVMHRMTQHAVTPKGISFLSIGKASSSDFSKQQRDILPSKRDDGIESATNKHESSNDMLLRVPACPLSKYQSNPLVDGNNKNTPNSAQKALLSTLAFAAKYESEMMERRHNGPTALSMESGKNESMKASKILEEFLFGIGSSSKQ</sequence>
<feature type="region of interest" description="Disordered" evidence="5">
    <location>
        <begin position="504"/>
        <end position="585"/>
    </location>
</feature>
<dbReference type="RefSeq" id="XP_010242241.1">
    <property type="nucleotide sequence ID" value="XM_010243939.2"/>
</dbReference>
<dbReference type="Pfam" id="PF14608">
    <property type="entry name" value="zf-CCCH_2"/>
    <property type="match status" value="2"/>
</dbReference>
<organism evidence="6 7">
    <name type="scientific">Nelumbo nucifera</name>
    <name type="common">Sacred lotus</name>
    <dbReference type="NCBI Taxonomy" id="4432"/>
    <lineage>
        <taxon>Eukaryota</taxon>
        <taxon>Viridiplantae</taxon>
        <taxon>Streptophyta</taxon>
        <taxon>Embryophyta</taxon>
        <taxon>Tracheophyta</taxon>
        <taxon>Spermatophyta</taxon>
        <taxon>Magnoliopsida</taxon>
        <taxon>Proteales</taxon>
        <taxon>Nelumbonaceae</taxon>
        <taxon>Nelumbo</taxon>
    </lineage>
</organism>
<dbReference type="STRING" id="4432.A0A1U7YWC3"/>
<keyword evidence="4" id="KW-0862">Zinc</keyword>
<dbReference type="GO" id="GO:0003723">
    <property type="term" value="F:RNA binding"/>
    <property type="evidence" value="ECO:0007669"/>
    <property type="project" value="InterPro"/>
</dbReference>
<feature type="region of interest" description="Disordered" evidence="5">
    <location>
        <begin position="769"/>
        <end position="793"/>
    </location>
</feature>
<accession>A0A1U7YWC3</accession>
<dbReference type="InterPro" id="IPR045124">
    <property type="entry name" value="Su(sable)-like"/>
</dbReference>
<dbReference type="GeneID" id="104586647"/>
<dbReference type="SMART" id="SM00356">
    <property type="entry name" value="ZnF_C3H1"/>
    <property type="match status" value="3"/>
</dbReference>
<dbReference type="PANTHER" id="PTHR13119">
    <property type="entry name" value="ZINC FINGER CCCH DOMAIN-CONTAINING PROTEI"/>
    <property type="match status" value="1"/>
</dbReference>
<dbReference type="SUPFAM" id="SSF90229">
    <property type="entry name" value="CCCH zinc finger"/>
    <property type="match status" value="2"/>
</dbReference>
<dbReference type="OrthoDB" id="411372at2759"/>
<feature type="compositionally biased region" description="Basic and acidic residues" evidence="5">
    <location>
        <begin position="843"/>
        <end position="867"/>
    </location>
</feature>
<dbReference type="OMA" id="HESSNDM"/>
<feature type="compositionally biased region" description="Polar residues" evidence="5">
    <location>
        <begin position="707"/>
        <end position="718"/>
    </location>
</feature>
<feature type="compositionally biased region" description="Basic and acidic residues" evidence="5">
    <location>
        <begin position="783"/>
        <end position="793"/>
    </location>
</feature>
<evidence type="ECO:0000256" key="1">
    <source>
        <dbReference type="ARBA" id="ARBA00022723"/>
    </source>
</evidence>
<dbReference type="Pfam" id="PF00642">
    <property type="entry name" value="zf-CCCH"/>
    <property type="match status" value="1"/>
</dbReference>
<keyword evidence="1" id="KW-0479">Metal-binding</keyword>
<dbReference type="InterPro" id="IPR000571">
    <property type="entry name" value="Znf_CCCH"/>
</dbReference>
<evidence type="ECO:0000256" key="5">
    <source>
        <dbReference type="SAM" id="MobiDB-lite"/>
    </source>
</evidence>
<feature type="compositionally biased region" description="Basic residues" evidence="5">
    <location>
        <begin position="571"/>
        <end position="585"/>
    </location>
</feature>
<dbReference type="Gene3D" id="2.30.30.1190">
    <property type="match status" value="1"/>
</dbReference>
<dbReference type="PANTHER" id="PTHR13119:SF12">
    <property type="entry name" value="PROTEIN SUPPRESSOR OF SABLE"/>
    <property type="match status" value="1"/>
</dbReference>
<dbReference type="GO" id="GO:0045892">
    <property type="term" value="P:negative regulation of DNA-templated transcription"/>
    <property type="evidence" value="ECO:0007669"/>
    <property type="project" value="InterPro"/>
</dbReference>
<keyword evidence="6" id="KW-1185">Reference proteome</keyword>
<dbReference type="GO" id="GO:0005634">
    <property type="term" value="C:nucleus"/>
    <property type="evidence" value="ECO:0000318"/>
    <property type="project" value="GO_Central"/>
</dbReference>
<keyword evidence="2" id="KW-0677">Repeat</keyword>
<evidence type="ECO:0000256" key="4">
    <source>
        <dbReference type="ARBA" id="ARBA00022833"/>
    </source>
</evidence>
<evidence type="ECO:0000313" key="7">
    <source>
        <dbReference type="RefSeq" id="XP_010242241.1"/>
    </source>
</evidence>
<reference evidence="7" key="1">
    <citation type="submission" date="2025-08" db="UniProtKB">
        <authorList>
            <consortium name="RefSeq"/>
        </authorList>
    </citation>
    <scope>IDENTIFICATION</scope>
</reference>